<gene>
    <name evidence="1" type="ORF">Hamer_G014150</name>
</gene>
<protein>
    <submittedName>
        <fullName evidence="1">Uncharacterized protein</fullName>
    </submittedName>
</protein>
<dbReference type="AlphaFoldDB" id="A0A8J5JY88"/>
<accession>A0A8J5JY88</accession>
<name>A0A8J5JY88_HOMAM</name>
<organism evidence="1 2">
    <name type="scientific">Homarus americanus</name>
    <name type="common">American lobster</name>
    <dbReference type="NCBI Taxonomy" id="6706"/>
    <lineage>
        <taxon>Eukaryota</taxon>
        <taxon>Metazoa</taxon>
        <taxon>Ecdysozoa</taxon>
        <taxon>Arthropoda</taxon>
        <taxon>Crustacea</taxon>
        <taxon>Multicrustacea</taxon>
        <taxon>Malacostraca</taxon>
        <taxon>Eumalacostraca</taxon>
        <taxon>Eucarida</taxon>
        <taxon>Decapoda</taxon>
        <taxon>Pleocyemata</taxon>
        <taxon>Astacidea</taxon>
        <taxon>Nephropoidea</taxon>
        <taxon>Nephropidae</taxon>
        <taxon>Homarus</taxon>
    </lineage>
</organism>
<keyword evidence="2" id="KW-1185">Reference proteome</keyword>
<sequence length="441" mass="48337">MKETIGVVSEESSQKRVKYTLEPVARLARKSITPLRLDQHLNNMILRGIQETSFNSTLPEIEALEDKTSRPANILQHPLPLHSFLAVIGVGPHTYDSATGKYKLSWRTVRGVHTLATALCITSLTATTIFGLSKYIIVIAPTIPAETARQKHPSDRRSDRGWIPGERPGPGAQYYSGAPPVSTPQQLESPGVAGQPVFLSHVLDGLAERMFLVPHSWLVPQTFTTKLVHLAVCSVALHQFAINKGYVFAFTTHCHLLSTGLVIWNTQLTNALEDVWERGSRGEVLGRLVQRRHHLVRMGDTQQLFSPVLQCILRHHGGNRVHGALPPGQGCRWGVQSGRAGDPGAAHSTDQLAARTRLPRCRHCPGTGELARSLTTSQVYITGGNFFIINRSFILTCPRGRSLAHQPYSGGVHVMPCRLPNNLTLRAPTSSPAHQPHPGST</sequence>
<proteinExistence type="predicted"/>
<reference evidence="1" key="1">
    <citation type="journal article" date="2021" name="Sci. Adv.">
        <title>The American lobster genome reveals insights on longevity, neural, and immune adaptations.</title>
        <authorList>
            <person name="Polinski J.M."/>
            <person name="Zimin A.V."/>
            <person name="Clark K.F."/>
            <person name="Kohn A.B."/>
            <person name="Sadowski N."/>
            <person name="Timp W."/>
            <person name="Ptitsyn A."/>
            <person name="Khanna P."/>
            <person name="Romanova D.Y."/>
            <person name="Williams P."/>
            <person name="Greenwood S.J."/>
            <person name="Moroz L.L."/>
            <person name="Walt D.R."/>
            <person name="Bodnar A.G."/>
        </authorList>
    </citation>
    <scope>NUCLEOTIDE SEQUENCE</scope>
    <source>
        <strain evidence="1">GMGI-L3</strain>
    </source>
</reference>
<evidence type="ECO:0000313" key="2">
    <source>
        <dbReference type="Proteomes" id="UP000747542"/>
    </source>
</evidence>
<dbReference type="EMBL" id="JAHLQT010028947">
    <property type="protein sequence ID" value="KAG7161589.1"/>
    <property type="molecule type" value="Genomic_DNA"/>
</dbReference>
<evidence type="ECO:0000313" key="1">
    <source>
        <dbReference type="EMBL" id="KAG7161589.1"/>
    </source>
</evidence>
<comment type="caution">
    <text evidence="1">The sequence shown here is derived from an EMBL/GenBank/DDBJ whole genome shotgun (WGS) entry which is preliminary data.</text>
</comment>
<dbReference type="Proteomes" id="UP000747542">
    <property type="component" value="Unassembled WGS sequence"/>
</dbReference>